<protein>
    <submittedName>
        <fullName evidence="2">Uncharacterized protein</fullName>
    </submittedName>
</protein>
<feature type="compositionally biased region" description="Basic and acidic residues" evidence="1">
    <location>
        <begin position="221"/>
        <end position="230"/>
    </location>
</feature>
<evidence type="ECO:0000313" key="3">
    <source>
        <dbReference type="Proteomes" id="UP000663760"/>
    </source>
</evidence>
<sequence length="242" mass="25875">MLPLLWSIPPKLSSDHIRHRSPPPPSSASSISNRNMKLACPNSGAAVGGAAAPAAAATSMGSLLNSQLWTSHETCTFPPPSTATFSFPLNFHRSRFTWITFFPSTATHSFASFSPAAALPPRSIRISLSFPPKLALASASMSPAARNISPLTTTATKNPLEGSGPPPAGKRARVKSHENSTPWLWNPFEPRRFQRSHGRRRNRKEAAAPPPAAATARRSSTRRESPRTVRDQVSAASPSGVS</sequence>
<gene>
    <name evidence="2" type="ORF">SI8410_13017959</name>
</gene>
<dbReference type="Proteomes" id="UP000663760">
    <property type="component" value="Chromosome 13"/>
</dbReference>
<evidence type="ECO:0000256" key="1">
    <source>
        <dbReference type="SAM" id="MobiDB-lite"/>
    </source>
</evidence>
<accession>A0A7I8LB23</accession>
<dbReference type="AlphaFoldDB" id="A0A7I8LB23"/>
<name>A0A7I8LB23_SPIIN</name>
<feature type="region of interest" description="Disordered" evidence="1">
    <location>
        <begin position="15"/>
        <end position="34"/>
    </location>
</feature>
<proteinExistence type="predicted"/>
<keyword evidence="3" id="KW-1185">Reference proteome</keyword>
<dbReference type="EMBL" id="LR746276">
    <property type="protein sequence ID" value="CAA7407281.1"/>
    <property type="molecule type" value="Genomic_DNA"/>
</dbReference>
<dbReference type="OrthoDB" id="10673512at2759"/>
<feature type="region of interest" description="Disordered" evidence="1">
    <location>
        <begin position="141"/>
        <end position="242"/>
    </location>
</feature>
<evidence type="ECO:0000313" key="2">
    <source>
        <dbReference type="EMBL" id="CAA7407281.1"/>
    </source>
</evidence>
<reference evidence="2" key="1">
    <citation type="submission" date="2020-02" db="EMBL/GenBank/DDBJ databases">
        <authorList>
            <person name="Scholz U."/>
            <person name="Mascher M."/>
            <person name="Fiebig A."/>
        </authorList>
    </citation>
    <scope>NUCLEOTIDE SEQUENCE</scope>
</reference>
<feature type="compositionally biased region" description="Basic residues" evidence="1">
    <location>
        <begin position="193"/>
        <end position="203"/>
    </location>
</feature>
<organism evidence="2 3">
    <name type="scientific">Spirodela intermedia</name>
    <name type="common">Intermediate duckweed</name>
    <dbReference type="NCBI Taxonomy" id="51605"/>
    <lineage>
        <taxon>Eukaryota</taxon>
        <taxon>Viridiplantae</taxon>
        <taxon>Streptophyta</taxon>
        <taxon>Embryophyta</taxon>
        <taxon>Tracheophyta</taxon>
        <taxon>Spermatophyta</taxon>
        <taxon>Magnoliopsida</taxon>
        <taxon>Liliopsida</taxon>
        <taxon>Araceae</taxon>
        <taxon>Lemnoideae</taxon>
        <taxon>Spirodela</taxon>
    </lineage>
</organism>